<keyword evidence="3" id="KW-1185">Reference proteome</keyword>
<feature type="domain" description="Nose resistant-to-fluoxetine protein N-terminal" evidence="2">
    <location>
        <begin position="16"/>
        <end position="134"/>
    </location>
</feature>
<feature type="transmembrane region" description="Helical" evidence="1">
    <location>
        <begin position="260"/>
        <end position="280"/>
    </location>
</feature>
<name>A0AAJ7SH58_9ACAR</name>
<feature type="transmembrane region" description="Helical" evidence="1">
    <location>
        <begin position="393"/>
        <end position="410"/>
    </location>
</feature>
<dbReference type="Pfam" id="PF01757">
    <property type="entry name" value="Acyl_transf_3"/>
    <property type="match status" value="1"/>
</dbReference>
<evidence type="ECO:0000256" key="1">
    <source>
        <dbReference type="SAM" id="Phobius"/>
    </source>
</evidence>
<gene>
    <name evidence="4" type="primary">LOC108864869</name>
</gene>
<organism evidence="3 4">
    <name type="scientific">Galendromus occidentalis</name>
    <name type="common">western predatory mite</name>
    <dbReference type="NCBI Taxonomy" id="34638"/>
    <lineage>
        <taxon>Eukaryota</taxon>
        <taxon>Metazoa</taxon>
        <taxon>Ecdysozoa</taxon>
        <taxon>Arthropoda</taxon>
        <taxon>Chelicerata</taxon>
        <taxon>Arachnida</taxon>
        <taxon>Acari</taxon>
        <taxon>Parasitiformes</taxon>
        <taxon>Mesostigmata</taxon>
        <taxon>Gamasina</taxon>
        <taxon>Phytoseioidea</taxon>
        <taxon>Phytoseiidae</taxon>
        <taxon>Typhlodrominae</taxon>
        <taxon>Galendromus</taxon>
    </lineage>
</organism>
<evidence type="ECO:0000313" key="4">
    <source>
        <dbReference type="RefSeq" id="XP_028968602.1"/>
    </source>
</evidence>
<accession>A0AAJ7SH58</accession>
<dbReference type="AlphaFoldDB" id="A0AAJ7SH58"/>
<evidence type="ECO:0000259" key="2">
    <source>
        <dbReference type="SMART" id="SM00703"/>
    </source>
</evidence>
<dbReference type="GeneID" id="108864869"/>
<proteinExistence type="predicted"/>
<dbReference type="SMART" id="SM00703">
    <property type="entry name" value="NRF"/>
    <property type="match status" value="1"/>
</dbReference>
<reference evidence="4" key="1">
    <citation type="submission" date="2025-08" db="UniProtKB">
        <authorList>
            <consortium name="RefSeq"/>
        </authorList>
    </citation>
    <scope>IDENTIFICATION</scope>
</reference>
<keyword evidence="1" id="KW-1133">Transmembrane helix</keyword>
<dbReference type="InterPro" id="IPR006621">
    <property type="entry name" value="Nose-resist-to-fluoxetine_N"/>
</dbReference>
<protein>
    <submittedName>
        <fullName evidence="4">O-acyltransferase like protein</fullName>
    </submittedName>
</protein>
<dbReference type="PANTHER" id="PTHR11161:SF0">
    <property type="entry name" value="O-ACYLTRANSFERASE LIKE PROTEIN"/>
    <property type="match status" value="1"/>
</dbReference>
<dbReference type="Proteomes" id="UP000694867">
    <property type="component" value="Unplaced"/>
</dbReference>
<dbReference type="PANTHER" id="PTHR11161">
    <property type="entry name" value="O-ACYLTRANSFERASE"/>
    <property type="match status" value="1"/>
</dbReference>
<keyword evidence="1" id="KW-0812">Transmembrane</keyword>
<sequence>MELMIKSIVSNPAIQGTPCSDRLLSDRDNVFRMMDASGKFPSGMASGNLADLGSFDQCLAGTTRGSHYCTVILKPRNASLLDRMAVYNRRVDFNYASFLVGACAPVECGSDQIQAVYQSAFNDWFNASVDSCQSSSTPLNVFQQTSLLFLGCWIFFLIIGFVLLGPSVSPSARRPCSSIDAFKALATLWVLLGHTYAIVEPHIVGLSLRYYEMRDGLLFCFISNAHVSVEIFFCITGILIAKKRTRRTLSVAIMGIFVRYVRLTVPALLILIIAPLFPIFCNGPASLLIMKQRFLNCISNWWTIPTHTNNFRPLRSGCLPHLWYISADFQIFIVVWTIHCLVVRKRYRMVLLGLIGAASIAYVALESLVFQYAPTVMSGKTIEEVWRASTEVYQRPSCHLASVVVGYIAGSLHNSKMLDAQKLSGRRAELYVFSTTAMLYAVLGGHPWISRSWDYTERPFYPALYAAVHRPLAALCIATFYLLREHRRKCSKRENSIGDDGVNGGSLDSDESSEEDVRMKGHGCPFFPEKCADHCFKLGQVRYACAGALSMTCAC</sequence>
<feature type="transmembrane region" description="Helical" evidence="1">
    <location>
        <begin position="141"/>
        <end position="164"/>
    </location>
</feature>
<feature type="transmembrane region" description="Helical" evidence="1">
    <location>
        <begin position="350"/>
        <end position="373"/>
    </location>
</feature>
<dbReference type="RefSeq" id="XP_028968602.1">
    <property type="nucleotide sequence ID" value="XM_029112769.1"/>
</dbReference>
<dbReference type="GO" id="GO:0016747">
    <property type="term" value="F:acyltransferase activity, transferring groups other than amino-acyl groups"/>
    <property type="evidence" value="ECO:0007669"/>
    <property type="project" value="InterPro"/>
</dbReference>
<keyword evidence="1" id="KW-0472">Membrane</keyword>
<feature type="transmembrane region" description="Helical" evidence="1">
    <location>
        <begin position="461"/>
        <end position="483"/>
    </location>
</feature>
<dbReference type="KEGG" id="goe:108864869"/>
<feature type="transmembrane region" description="Helical" evidence="1">
    <location>
        <begin position="216"/>
        <end position="240"/>
    </location>
</feature>
<dbReference type="InterPro" id="IPR002656">
    <property type="entry name" value="Acyl_transf_3_dom"/>
</dbReference>
<evidence type="ECO:0000313" key="3">
    <source>
        <dbReference type="Proteomes" id="UP000694867"/>
    </source>
</evidence>
<feature type="transmembrane region" description="Helical" evidence="1">
    <location>
        <begin position="430"/>
        <end position="449"/>
    </location>
</feature>
<dbReference type="Pfam" id="PF20146">
    <property type="entry name" value="NRF"/>
    <property type="match status" value="1"/>
</dbReference>
<feature type="transmembrane region" description="Helical" evidence="1">
    <location>
        <begin position="185"/>
        <end position="204"/>
    </location>
</feature>
<dbReference type="InterPro" id="IPR052728">
    <property type="entry name" value="O2_lipid_transport_reg"/>
</dbReference>
<feature type="transmembrane region" description="Helical" evidence="1">
    <location>
        <begin position="322"/>
        <end position="343"/>
    </location>
</feature>